<keyword evidence="2" id="KW-1185">Reference proteome</keyword>
<proteinExistence type="predicted"/>
<sequence length="72" mass="7969">MNDSNLNLSYPPDFIEDNSIDLNEWSNYAKGGIFMSGTSHLSLHFHGASRTVSDFITDVTNTNLISSKKSSK</sequence>
<dbReference type="Proteomes" id="UP001371456">
    <property type="component" value="Unassembled WGS sequence"/>
</dbReference>
<dbReference type="AlphaFoldDB" id="A0AAN8TWE6"/>
<protein>
    <submittedName>
        <fullName evidence="1">Uncharacterized protein</fullName>
    </submittedName>
</protein>
<gene>
    <name evidence="1" type="ORF">RDI58_010427</name>
</gene>
<reference evidence="1 2" key="1">
    <citation type="submission" date="2024-02" db="EMBL/GenBank/DDBJ databases">
        <title>de novo genome assembly of Solanum bulbocastanum strain 11H21.</title>
        <authorList>
            <person name="Hosaka A.J."/>
        </authorList>
    </citation>
    <scope>NUCLEOTIDE SEQUENCE [LARGE SCALE GENOMIC DNA]</scope>
    <source>
        <tissue evidence="1">Young leaves</tissue>
    </source>
</reference>
<organism evidence="1 2">
    <name type="scientific">Solanum bulbocastanum</name>
    <name type="common">Wild potato</name>
    <dbReference type="NCBI Taxonomy" id="147425"/>
    <lineage>
        <taxon>Eukaryota</taxon>
        <taxon>Viridiplantae</taxon>
        <taxon>Streptophyta</taxon>
        <taxon>Embryophyta</taxon>
        <taxon>Tracheophyta</taxon>
        <taxon>Spermatophyta</taxon>
        <taxon>Magnoliopsida</taxon>
        <taxon>eudicotyledons</taxon>
        <taxon>Gunneridae</taxon>
        <taxon>Pentapetalae</taxon>
        <taxon>asterids</taxon>
        <taxon>lamiids</taxon>
        <taxon>Solanales</taxon>
        <taxon>Solanaceae</taxon>
        <taxon>Solanoideae</taxon>
        <taxon>Solaneae</taxon>
        <taxon>Solanum</taxon>
    </lineage>
</organism>
<accession>A0AAN8TWE6</accession>
<dbReference type="EMBL" id="JBANQN010000004">
    <property type="protein sequence ID" value="KAK6791346.1"/>
    <property type="molecule type" value="Genomic_DNA"/>
</dbReference>
<comment type="caution">
    <text evidence="1">The sequence shown here is derived from an EMBL/GenBank/DDBJ whole genome shotgun (WGS) entry which is preliminary data.</text>
</comment>
<evidence type="ECO:0000313" key="2">
    <source>
        <dbReference type="Proteomes" id="UP001371456"/>
    </source>
</evidence>
<evidence type="ECO:0000313" key="1">
    <source>
        <dbReference type="EMBL" id="KAK6791346.1"/>
    </source>
</evidence>
<name>A0AAN8TWE6_SOLBU</name>